<sequence length="222" mass="24339">MKMIEENLTKIISDFIPGGIVETTVLPQCDEISLCLLNPDYSKCELSVEQGLRLMKEPLFWVFCWASGQAMARYIIDNPLLIEGKRVLDFGCGSGVAAIAAAKTGAAKVWASDIDPCAVHATALNCQLNSVSVEIIEDWATCPEAPDIILASDVLYDEKNLPLLDQFIACAPEVLVADSRVKNFNVPFYRKIAELDSFTIPDLGEPAEFGHVNIYYADCSLT</sequence>
<reference evidence="4" key="1">
    <citation type="submission" date="2016-10" db="EMBL/GenBank/DDBJ databases">
        <authorList>
            <person name="Varghese N."/>
            <person name="Submissions S."/>
        </authorList>
    </citation>
    <scope>NUCLEOTIDE SEQUENCE [LARGE SCALE GENOMIC DNA]</scope>
    <source>
        <strain evidence="4">DSM 3384</strain>
    </source>
</reference>
<dbReference type="Gene3D" id="3.40.50.150">
    <property type="entry name" value="Vaccinia Virus protein VP39"/>
    <property type="match status" value="1"/>
</dbReference>
<name>A0A1H2FPZ4_9BACT</name>
<dbReference type="PANTHER" id="PTHR43648">
    <property type="entry name" value="ELECTRON TRANSFER FLAVOPROTEIN BETA SUBUNIT LYSINE METHYLTRANSFERASE"/>
    <property type="match status" value="1"/>
</dbReference>
<dbReference type="AlphaFoldDB" id="A0A1H2FPZ4"/>
<accession>A0A1H2FPZ4</accession>
<evidence type="ECO:0000256" key="1">
    <source>
        <dbReference type="ARBA" id="ARBA00022603"/>
    </source>
</evidence>
<dbReference type="Proteomes" id="UP000199608">
    <property type="component" value="Unassembled WGS sequence"/>
</dbReference>
<keyword evidence="2 3" id="KW-0808">Transferase</keyword>
<keyword evidence="1 3" id="KW-0489">Methyltransferase</keyword>
<dbReference type="InterPro" id="IPR029063">
    <property type="entry name" value="SAM-dependent_MTases_sf"/>
</dbReference>
<evidence type="ECO:0000313" key="4">
    <source>
        <dbReference type="Proteomes" id="UP000199608"/>
    </source>
</evidence>
<dbReference type="Pfam" id="PF06325">
    <property type="entry name" value="PrmA"/>
    <property type="match status" value="1"/>
</dbReference>
<keyword evidence="3" id="KW-0689">Ribosomal protein</keyword>
<dbReference type="InterPro" id="IPR050078">
    <property type="entry name" value="Ribosomal_L11_MeTrfase_PrmA"/>
</dbReference>
<organism evidence="3 4">
    <name type="scientific">Desulfobacula phenolica</name>
    <dbReference type="NCBI Taxonomy" id="90732"/>
    <lineage>
        <taxon>Bacteria</taxon>
        <taxon>Pseudomonadati</taxon>
        <taxon>Thermodesulfobacteriota</taxon>
        <taxon>Desulfobacteria</taxon>
        <taxon>Desulfobacterales</taxon>
        <taxon>Desulfobacteraceae</taxon>
        <taxon>Desulfobacula</taxon>
    </lineage>
</organism>
<dbReference type="GO" id="GO:0005840">
    <property type="term" value="C:ribosome"/>
    <property type="evidence" value="ECO:0007669"/>
    <property type="project" value="UniProtKB-KW"/>
</dbReference>
<keyword evidence="3" id="KW-0687">Ribonucleoprotein</keyword>
<dbReference type="GO" id="GO:0032259">
    <property type="term" value="P:methylation"/>
    <property type="evidence" value="ECO:0007669"/>
    <property type="project" value="UniProtKB-KW"/>
</dbReference>
<dbReference type="PANTHER" id="PTHR43648:SF1">
    <property type="entry name" value="ELECTRON TRANSFER FLAVOPROTEIN BETA SUBUNIT LYSINE METHYLTRANSFERASE"/>
    <property type="match status" value="1"/>
</dbReference>
<dbReference type="GO" id="GO:0016279">
    <property type="term" value="F:protein-lysine N-methyltransferase activity"/>
    <property type="evidence" value="ECO:0007669"/>
    <property type="project" value="TreeGrafter"/>
</dbReference>
<gene>
    <name evidence="3" type="ORF">SAMN04487931_104276</name>
</gene>
<evidence type="ECO:0000313" key="3">
    <source>
        <dbReference type="EMBL" id="SDU09375.1"/>
    </source>
</evidence>
<keyword evidence="4" id="KW-1185">Reference proteome</keyword>
<protein>
    <submittedName>
        <fullName evidence="3">Ribosomal protein L11 methyltransferase (PrmA)</fullName>
    </submittedName>
</protein>
<dbReference type="EMBL" id="FNLL01000004">
    <property type="protein sequence ID" value="SDU09375.1"/>
    <property type="molecule type" value="Genomic_DNA"/>
</dbReference>
<proteinExistence type="predicted"/>
<dbReference type="CDD" id="cd02440">
    <property type="entry name" value="AdoMet_MTases"/>
    <property type="match status" value="1"/>
</dbReference>
<dbReference type="SUPFAM" id="SSF53335">
    <property type="entry name" value="S-adenosyl-L-methionine-dependent methyltransferases"/>
    <property type="match status" value="1"/>
</dbReference>
<evidence type="ECO:0000256" key="2">
    <source>
        <dbReference type="ARBA" id="ARBA00022679"/>
    </source>
</evidence>